<keyword evidence="2" id="KW-0812">Transmembrane</keyword>
<feature type="compositionally biased region" description="Basic and acidic residues" evidence="1">
    <location>
        <begin position="86"/>
        <end position="99"/>
    </location>
</feature>
<organism evidence="3 4">
    <name type="scientific">Tunturiibacter lichenicola</name>
    <dbReference type="NCBI Taxonomy" id="2051959"/>
    <lineage>
        <taxon>Bacteria</taxon>
        <taxon>Pseudomonadati</taxon>
        <taxon>Acidobacteriota</taxon>
        <taxon>Terriglobia</taxon>
        <taxon>Terriglobales</taxon>
        <taxon>Acidobacteriaceae</taxon>
        <taxon>Tunturiibacter</taxon>
    </lineage>
</organism>
<feature type="transmembrane region" description="Helical" evidence="2">
    <location>
        <begin position="121"/>
        <end position="142"/>
    </location>
</feature>
<evidence type="ECO:0000313" key="3">
    <source>
        <dbReference type="EMBL" id="NYF51202.1"/>
    </source>
</evidence>
<accession>A0A7Y9NL22</accession>
<feature type="transmembrane region" description="Helical" evidence="2">
    <location>
        <begin position="162"/>
        <end position="190"/>
    </location>
</feature>
<feature type="transmembrane region" description="Helical" evidence="2">
    <location>
        <begin position="25"/>
        <end position="48"/>
    </location>
</feature>
<reference evidence="3 4" key="1">
    <citation type="submission" date="2020-07" db="EMBL/GenBank/DDBJ databases">
        <title>Genomic Encyclopedia of Type Strains, Phase IV (KMG-V): Genome sequencing to study the core and pangenomes of soil and plant-associated prokaryotes.</title>
        <authorList>
            <person name="Whitman W."/>
        </authorList>
    </citation>
    <scope>NUCLEOTIDE SEQUENCE [LARGE SCALE GENOMIC DNA]</scope>
    <source>
        <strain evidence="3 4">M8UP30</strain>
    </source>
</reference>
<gene>
    <name evidence="3" type="ORF">HDF12_001567</name>
</gene>
<evidence type="ECO:0000313" key="4">
    <source>
        <dbReference type="Proteomes" id="UP000534186"/>
    </source>
</evidence>
<dbReference type="EMBL" id="JACCCV010000001">
    <property type="protein sequence ID" value="NYF51202.1"/>
    <property type="molecule type" value="Genomic_DNA"/>
</dbReference>
<evidence type="ECO:0000256" key="2">
    <source>
        <dbReference type="SAM" id="Phobius"/>
    </source>
</evidence>
<protein>
    <submittedName>
        <fullName evidence="3">Uncharacterized protein</fullName>
    </submittedName>
</protein>
<sequence>MRRIQIIFQRLVDRLTVTGFLGATYVYASFVFGSILLAVAILGAYAFIYPADGVRRNDVPVGDRPAPPVRTQPVEQPSEQKNAPHSKVEANMSERERPQATDQKNPSTAESLGTSRTTRHLWWELIAVAICGALGGFVNVFIGDSGLHLPTIDQGVFRPGYIGVVFVGSMAAVVAWLATQTSVLVGELALSPKASLRLSELSTAIIVGFGGARWFKSETETTIFRKIAVVAASKEANTEAAAAIASGTPLEALTAANRMH</sequence>
<dbReference type="Proteomes" id="UP000534186">
    <property type="component" value="Unassembled WGS sequence"/>
</dbReference>
<comment type="caution">
    <text evidence="3">The sequence shown here is derived from an EMBL/GenBank/DDBJ whole genome shotgun (WGS) entry which is preliminary data.</text>
</comment>
<dbReference type="AlphaFoldDB" id="A0A7Y9NL22"/>
<feature type="region of interest" description="Disordered" evidence="1">
    <location>
        <begin position="59"/>
        <end position="113"/>
    </location>
</feature>
<feature type="compositionally biased region" description="Polar residues" evidence="1">
    <location>
        <begin position="73"/>
        <end position="83"/>
    </location>
</feature>
<evidence type="ECO:0000256" key="1">
    <source>
        <dbReference type="SAM" id="MobiDB-lite"/>
    </source>
</evidence>
<name>A0A7Y9NL22_9BACT</name>
<keyword evidence="2" id="KW-0472">Membrane</keyword>
<feature type="compositionally biased region" description="Polar residues" evidence="1">
    <location>
        <begin position="100"/>
        <end position="113"/>
    </location>
</feature>
<proteinExistence type="predicted"/>
<keyword evidence="2" id="KW-1133">Transmembrane helix</keyword>